<evidence type="ECO:0000256" key="1">
    <source>
        <dbReference type="ARBA" id="ARBA00004475"/>
    </source>
</evidence>
<protein>
    <submittedName>
        <fullName evidence="9">Prominin 1a</fullName>
    </submittedName>
</protein>
<comment type="similarity">
    <text evidence="2">Belongs to the prominin family.</text>
</comment>
<dbReference type="Pfam" id="PF05478">
    <property type="entry name" value="Prominin"/>
    <property type="match status" value="2"/>
</dbReference>
<proteinExistence type="inferred from homology"/>
<dbReference type="GO" id="GO:0015485">
    <property type="term" value="F:cholesterol binding"/>
    <property type="evidence" value="ECO:0007669"/>
    <property type="project" value="TreeGrafter"/>
</dbReference>
<feature type="transmembrane region" description="Helical" evidence="7">
    <location>
        <begin position="482"/>
        <end position="507"/>
    </location>
</feature>
<dbReference type="GO" id="GO:0071914">
    <property type="term" value="C:prominosome"/>
    <property type="evidence" value="ECO:0007669"/>
    <property type="project" value="TreeGrafter"/>
</dbReference>
<reference evidence="9" key="1">
    <citation type="submission" date="2025-08" db="UniProtKB">
        <authorList>
            <consortium name="Ensembl"/>
        </authorList>
    </citation>
    <scope>IDENTIFICATION</scope>
</reference>
<comment type="subcellular location">
    <subcellularLocation>
        <location evidence="1">Cell projection</location>
        <location evidence="1">Microvillus membrane</location>
        <topology evidence="1">Multi-pass membrane protein</topology>
    </subcellularLocation>
</comment>
<dbReference type="PANTHER" id="PTHR22730:SF3">
    <property type="entry name" value="PROMININ-1"/>
    <property type="match status" value="1"/>
</dbReference>
<evidence type="ECO:0000256" key="5">
    <source>
        <dbReference type="ARBA" id="ARBA00023136"/>
    </source>
</evidence>
<dbReference type="InterPro" id="IPR008795">
    <property type="entry name" value="Prominin"/>
</dbReference>
<dbReference type="GO" id="GO:0016324">
    <property type="term" value="C:apical plasma membrane"/>
    <property type="evidence" value="ECO:0007669"/>
    <property type="project" value="TreeGrafter"/>
</dbReference>
<dbReference type="GeneTree" id="ENSGT00530000063586"/>
<evidence type="ECO:0000256" key="7">
    <source>
        <dbReference type="SAM" id="Phobius"/>
    </source>
</evidence>
<feature type="transmembrane region" description="Helical" evidence="7">
    <location>
        <begin position="102"/>
        <end position="131"/>
    </location>
</feature>
<feature type="transmembrane region" description="Helical" evidence="7">
    <location>
        <begin position="748"/>
        <end position="768"/>
    </location>
</feature>
<evidence type="ECO:0000256" key="8">
    <source>
        <dbReference type="SAM" id="SignalP"/>
    </source>
</evidence>
<feature type="chain" id="PRO_5034123599" evidence="8">
    <location>
        <begin position="19"/>
        <end position="830"/>
    </location>
</feature>
<dbReference type="Ensembl" id="ENSOSIT00000044898.1">
    <property type="protein sequence ID" value="ENSOSIP00000042657.1"/>
    <property type="gene ID" value="ENSOSIG00000020546.1"/>
</dbReference>
<evidence type="ECO:0000256" key="4">
    <source>
        <dbReference type="ARBA" id="ARBA00022989"/>
    </source>
</evidence>
<keyword evidence="8" id="KW-0732">Signal</keyword>
<evidence type="ECO:0000256" key="2">
    <source>
        <dbReference type="ARBA" id="ARBA00006058"/>
    </source>
</evidence>
<keyword evidence="6" id="KW-0325">Glycoprotein</keyword>
<dbReference type="Proteomes" id="UP000694383">
    <property type="component" value="Unplaced"/>
</dbReference>
<sequence length="830" mass="93012">MLEIGTLLLLLSVFSASGELQQETEQRRLPPPGKLDFGYVPAGVYETLAHYEPGPIGILFHLVQSFLRAVQPNAFPHGKTVRRWAAFSINPQTERGAIYYEIGFLVCAAVGLLFAVLMPVVGLFFCMCRCCDNCGGEMHQRQRKNADCRRGLLGTLLFSTSLVITIGVLCSYAANQNLSSQVKNIRRLVNSNMRDLHTFANDTPMQIDYLISQYATAKKKVIYDLNNIGPLLGGRIQTELHKEVHPALDQVLNMAGAMRETKEALENVSVSLVVLQEGTGKLSSDLSQVRSSINRTLSDPDCYDEESDATTVQLCHSIRQSLPQLQIGANFTRVKTDCNILHLMTSSKLPREELSVSFLEKGICIFIPTPYMVMEQTRSVVDSNLMDGIGNNISTFSKVFPVQSFLSNYTIFISHAHAKIEDYYPEIDKIDFYRWIGCIALCCMVVLVLAFNYLGLLCGTLGYDKHASPTTRGCISNTGGTMLMAGVGFSFIFSWVLMAVVTVLFLAGGNMEKLVCEPFHNKELFKVVDTPYLINPEWKNFIPGYMYNDSELELTVESLYSTCKQNRGIYSAMRLDKIFNMSSFLNTTFTKDVVDKLEGVKIDLRGIILLEADGKQNLRDFSEVGLSEINYADYLEEVTLSHGCKHTPSTLNQSMRFLERTASDLSNKVIAVLDAVEAAQYLISQNVTLLINQETRKYTSTIIGYFHQYIEWVKTSLAMEVAPCKPFSNILDTAEILSCSFLVDSMNVFWMGLGCSTLFLLPSVILAVKLAKYYRRMDTEDVYDDMEMGNNGYHREISQGVPNAAMTSIPTYDTMNRFPRASAPPRHIDW</sequence>
<dbReference type="AlphaFoldDB" id="A0A8C7ZFK3"/>
<feature type="transmembrane region" description="Helical" evidence="7">
    <location>
        <begin position="432"/>
        <end position="461"/>
    </location>
</feature>
<dbReference type="GO" id="GO:0031528">
    <property type="term" value="C:microvillus membrane"/>
    <property type="evidence" value="ECO:0007669"/>
    <property type="project" value="UniProtKB-SubCell"/>
</dbReference>
<dbReference type="GO" id="GO:0009986">
    <property type="term" value="C:cell surface"/>
    <property type="evidence" value="ECO:0007669"/>
    <property type="project" value="TreeGrafter"/>
</dbReference>
<keyword evidence="4 7" id="KW-1133">Transmembrane helix</keyword>
<evidence type="ECO:0000313" key="10">
    <source>
        <dbReference type="Proteomes" id="UP000694383"/>
    </source>
</evidence>
<dbReference type="GO" id="GO:0005929">
    <property type="term" value="C:cilium"/>
    <property type="evidence" value="ECO:0007669"/>
    <property type="project" value="TreeGrafter"/>
</dbReference>
<feature type="signal peptide" evidence="8">
    <location>
        <begin position="1"/>
        <end position="18"/>
    </location>
</feature>
<dbReference type="PANTHER" id="PTHR22730">
    <property type="entry name" value="PROMININ PROM PROTEIN"/>
    <property type="match status" value="1"/>
</dbReference>
<accession>A0A8C7ZFK3</accession>
<evidence type="ECO:0000313" key="9">
    <source>
        <dbReference type="Ensembl" id="ENSOSIP00000042657.1"/>
    </source>
</evidence>
<organism evidence="9 10">
    <name type="scientific">Oryzias sinensis</name>
    <name type="common">Chinese medaka</name>
    <dbReference type="NCBI Taxonomy" id="183150"/>
    <lineage>
        <taxon>Eukaryota</taxon>
        <taxon>Metazoa</taxon>
        <taxon>Chordata</taxon>
        <taxon>Craniata</taxon>
        <taxon>Vertebrata</taxon>
        <taxon>Euteleostomi</taxon>
        <taxon>Actinopterygii</taxon>
        <taxon>Neopterygii</taxon>
        <taxon>Teleostei</taxon>
        <taxon>Neoteleostei</taxon>
        <taxon>Acanthomorphata</taxon>
        <taxon>Ovalentaria</taxon>
        <taxon>Atherinomorphae</taxon>
        <taxon>Beloniformes</taxon>
        <taxon>Adrianichthyidae</taxon>
        <taxon>Oryziinae</taxon>
        <taxon>Oryzias</taxon>
    </lineage>
</organism>
<keyword evidence="5 7" id="KW-0472">Membrane</keyword>
<keyword evidence="10" id="KW-1185">Reference proteome</keyword>
<feature type="transmembrane region" description="Helical" evidence="7">
    <location>
        <begin position="152"/>
        <end position="174"/>
    </location>
</feature>
<evidence type="ECO:0000256" key="6">
    <source>
        <dbReference type="ARBA" id="ARBA00023180"/>
    </source>
</evidence>
<evidence type="ECO:0000256" key="3">
    <source>
        <dbReference type="ARBA" id="ARBA00022692"/>
    </source>
</evidence>
<name>A0A8C7ZFK3_9TELE</name>
<keyword evidence="3 7" id="KW-0812">Transmembrane</keyword>
<reference evidence="9" key="2">
    <citation type="submission" date="2025-09" db="UniProtKB">
        <authorList>
            <consortium name="Ensembl"/>
        </authorList>
    </citation>
    <scope>IDENTIFICATION</scope>
</reference>